<evidence type="ECO:0000256" key="1">
    <source>
        <dbReference type="SAM" id="MobiDB-lite"/>
    </source>
</evidence>
<reference evidence="3 4" key="1">
    <citation type="journal article" date="2015" name="Proc. Natl. Acad. Sci. U.S.A.">
        <title>The resurrection genome of Boea hygrometrica: A blueprint for survival of dehydration.</title>
        <authorList>
            <person name="Xiao L."/>
            <person name="Yang G."/>
            <person name="Zhang L."/>
            <person name="Yang X."/>
            <person name="Zhao S."/>
            <person name="Ji Z."/>
            <person name="Zhou Q."/>
            <person name="Hu M."/>
            <person name="Wang Y."/>
            <person name="Chen M."/>
            <person name="Xu Y."/>
            <person name="Jin H."/>
            <person name="Xiao X."/>
            <person name="Hu G."/>
            <person name="Bao F."/>
            <person name="Hu Y."/>
            <person name="Wan P."/>
            <person name="Li L."/>
            <person name="Deng X."/>
            <person name="Kuang T."/>
            <person name="Xiang C."/>
            <person name="Zhu J.K."/>
            <person name="Oliver M.J."/>
            <person name="He Y."/>
        </authorList>
    </citation>
    <scope>NUCLEOTIDE SEQUENCE [LARGE SCALE GENOMIC DNA]</scope>
    <source>
        <strain evidence="4">cv. XS01</strain>
    </source>
</reference>
<dbReference type="Proteomes" id="UP000250235">
    <property type="component" value="Unassembled WGS sequence"/>
</dbReference>
<feature type="signal peptide" evidence="2">
    <location>
        <begin position="1"/>
        <end position="22"/>
    </location>
</feature>
<keyword evidence="2" id="KW-0732">Signal</keyword>
<evidence type="ECO:0000313" key="3">
    <source>
        <dbReference type="EMBL" id="KZV58220.1"/>
    </source>
</evidence>
<protein>
    <submittedName>
        <fullName evidence="3">Uncharacterized protein</fullName>
    </submittedName>
</protein>
<keyword evidence="4" id="KW-1185">Reference proteome</keyword>
<feature type="compositionally biased region" description="Pro residues" evidence="1">
    <location>
        <begin position="86"/>
        <end position="95"/>
    </location>
</feature>
<organism evidence="3 4">
    <name type="scientific">Dorcoceras hygrometricum</name>
    <dbReference type="NCBI Taxonomy" id="472368"/>
    <lineage>
        <taxon>Eukaryota</taxon>
        <taxon>Viridiplantae</taxon>
        <taxon>Streptophyta</taxon>
        <taxon>Embryophyta</taxon>
        <taxon>Tracheophyta</taxon>
        <taxon>Spermatophyta</taxon>
        <taxon>Magnoliopsida</taxon>
        <taxon>eudicotyledons</taxon>
        <taxon>Gunneridae</taxon>
        <taxon>Pentapetalae</taxon>
        <taxon>asterids</taxon>
        <taxon>lamiids</taxon>
        <taxon>Lamiales</taxon>
        <taxon>Gesneriaceae</taxon>
        <taxon>Didymocarpoideae</taxon>
        <taxon>Trichosporeae</taxon>
        <taxon>Loxocarpinae</taxon>
        <taxon>Dorcoceras</taxon>
    </lineage>
</organism>
<accession>A0A2Z7DEG9</accession>
<dbReference type="EMBL" id="KQ986815">
    <property type="protein sequence ID" value="KZV58220.1"/>
    <property type="molecule type" value="Genomic_DNA"/>
</dbReference>
<feature type="region of interest" description="Disordered" evidence="1">
    <location>
        <begin position="26"/>
        <end position="45"/>
    </location>
</feature>
<feature type="chain" id="PRO_5016451775" evidence="2">
    <location>
        <begin position="23"/>
        <end position="106"/>
    </location>
</feature>
<sequence length="106" mass="11422">MSSANLLLLLLTASALTIESIAYDSELSQRKPSSPPPAHAPTPQSHLRLDMLAEASKHKPIHPPAPAPSPKHMAVEDQLLVRKPHPPAPSKPPKISPLSSRTFGFF</sequence>
<evidence type="ECO:0000256" key="2">
    <source>
        <dbReference type="SAM" id="SignalP"/>
    </source>
</evidence>
<proteinExistence type="predicted"/>
<evidence type="ECO:0000313" key="4">
    <source>
        <dbReference type="Proteomes" id="UP000250235"/>
    </source>
</evidence>
<gene>
    <name evidence="3" type="ORF">F511_03905</name>
</gene>
<name>A0A2Z7DEG9_9LAMI</name>
<dbReference type="AlphaFoldDB" id="A0A2Z7DEG9"/>
<feature type="region of interest" description="Disordered" evidence="1">
    <location>
        <begin position="55"/>
        <end position="106"/>
    </location>
</feature>